<evidence type="ECO:0000256" key="1">
    <source>
        <dbReference type="SAM" id="SignalP"/>
    </source>
</evidence>
<name>A0ABW1NUR7_9ACTN</name>
<accession>A0ABW1NUR7</accession>
<evidence type="ECO:0008006" key="4">
    <source>
        <dbReference type="Google" id="ProtNLM"/>
    </source>
</evidence>
<keyword evidence="3" id="KW-1185">Reference proteome</keyword>
<dbReference type="EMBL" id="JBHSRF010000099">
    <property type="protein sequence ID" value="MFC6086756.1"/>
    <property type="molecule type" value="Genomic_DNA"/>
</dbReference>
<protein>
    <recommendedName>
        <fullName evidence="4">CBM2 domain-containing protein</fullName>
    </recommendedName>
</protein>
<dbReference type="Proteomes" id="UP001596137">
    <property type="component" value="Unassembled WGS sequence"/>
</dbReference>
<keyword evidence="1" id="KW-0732">Signal</keyword>
<gene>
    <name evidence="2" type="ORF">ACFP1K_36690</name>
</gene>
<sequence>MALVAAGLAATATGAGAAVPNKWGFALVNLFNGTPDPAHQAGSWPAGFNVTVTSSSVGRYTVKFPQIGTPRGIVHVTAITQTAVWCQVQGWGPSGSDELVIVQCYHYGGAPVDSFFTILFEESSGTASPGLGYVHWNGSAIGSTFNSAGGVNAVAPTGVGTWTVILPGIGSTGPAGGIQVTAVDPLSPARCKVGAWAPLPGAQRIQVRCHNATNVPFDTGWNLTYQFKRSIIGGVTPPQYFGYTFDNTPANPGPYMPGPPDVTFNSVGSFNEIQTAGTGQRMVTFHKIGLLRDHVQVTAFGTGPEYCNLVAIWGTWGMEVTVRNVICYQAATRLDHASMVSYTSAV</sequence>
<dbReference type="RefSeq" id="WP_380762246.1">
    <property type="nucleotide sequence ID" value="NZ_JBHSRF010000099.1"/>
</dbReference>
<feature type="signal peptide" evidence="1">
    <location>
        <begin position="1"/>
        <end position="17"/>
    </location>
</feature>
<evidence type="ECO:0000313" key="3">
    <source>
        <dbReference type="Proteomes" id="UP001596137"/>
    </source>
</evidence>
<feature type="chain" id="PRO_5046321600" description="CBM2 domain-containing protein" evidence="1">
    <location>
        <begin position="18"/>
        <end position="346"/>
    </location>
</feature>
<evidence type="ECO:0000313" key="2">
    <source>
        <dbReference type="EMBL" id="MFC6086756.1"/>
    </source>
</evidence>
<organism evidence="2 3">
    <name type="scientific">Sphaerisporangium aureirubrum</name>
    <dbReference type="NCBI Taxonomy" id="1544736"/>
    <lineage>
        <taxon>Bacteria</taxon>
        <taxon>Bacillati</taxon>
        <taxon>Actinomycetota</taxon>
        <taxon>Actinomycetes</taxon>
        <taxon>Streptosporangiales</taxon>
        <taxon>Streptosporangiaceae</taxon>
        <taxon>Sphaerisporangium</taxon>
    </lineage>
</organism>
<reference evidence="3" key="1">
    <citation type="journal article" date="2019" name="Int. J. Syst. Evol. Microbiol.">
        <title>The Global Catalogue of Microorganisms (GCM) 10K type strain sequencing project: providing services to taxonomists for standard genome sequencing and annotation.</title>
        <authorList>
            <consortium name="The Broad Institute Genomics Platform"/>
            <consortium name="The Broad Institute Genome Sequencing Center for Infectious Disease"/>
            <person name="Wu L."/>
            <person name="Ma J."/>
        </authorList>
    </citation>
    <scope>NUCLEOTIDE SEQUENCE [LARGE SCALE GENOMIC DNA]</scope>
    <source>
        <strain evidence="3">JCM 30346</strain>
    </source>
</reference>
<comment type="caution">
    <text evidence="2">The sequence shown here is derived from an EMBL/GenBank/DDBJ whole genome shotgun (WGS) entry which is preliminary data.</text>
</comment>
<proteinExistence type="predicted"/>